<dbReference type="Proteomes" id="UP000537775">
    <property type="component" value="Unassembled WGS sequence"/>
</dbReference>
<dbReference type="EMBL" id="JACHML010000001">
    <property type="protein sequence ID" value="MBB6392654.1"/>
    <property type="molecule type" value="Genomic_DNA"/>
</dbReference>
<gene>
    <name evidence="1" type="ORF">HD594_002967</name>
</gene>
<comment type="caution">
    <text evidence="1">The sequence shown here is derived from an EMBL/GenBank/DDBJ whole genome shotgun (WGS) entry which is preliminary data.</text>
</comment>
<name>A0A7X0FSC0_9MICO</name>
<sequence>MAKVLPGRMTHHHDGDLVVFHIGMQINRPWRPDLWLPVFLAMPGMIRELSEDPDSGMLGYALLFGRGGPYVVQYWDSVDKLYAYASNPSQQHRPAWTAFNRMARRAPGAVGVWHETFTVDRAESMYVSTRPMGLGEATTLVDVGRHNTHARDRLTSSSRRQVA</sequence>
<dbReference type="AlphaFoldDB" id="A0A7X0FSC0"/>
<evidence type="ECO:0000313" key="2">
    <source>
        <dbReference type="Proteomes" id="UP000537775"/>
    </source>
</evidence>
<reference evidence="1 2" key="1">
    <citation type="submission" date="2020-08" db="EMBL/GenBank/DDBJ databases">
        <title>Sequencing the genomes of 1000 actinobacteria strains.</title>
        <authorList>
            <person name="Klenk H.-P."/>
        </authorList>
    </citation>
    <scope>NUCLEOTIDE SEQUENCE [LARGE SCALE GENOMIC DNA]</scope>
    <source>
        <strain evidence="1 2">DSM 12511</strain>
    </source>
</reference>
<protein>
    <recommendedName>
        <fullName evidence="3">DUF4188 domain-containing protein</fullName>
    </recommendedName>
</protein>
<dbReference type="RefSeq" id="WP_184751699.1">
    <property type="nucleotide sequence ID" value="NZ_BAAAJR010000001.1"/>
</dbReference>
<organism evidence="1 2">
    <name type="scientific">Microbacterium thalassium</name>
    <dbReference type="NCBI Taxonomy" id="362649"/>
    <lineage>
        <taxon>Bacteria</taxon>
        <taxon>Bacillati</taxon>
        <taxon>Actinomycetota</taxon>
        <taxon>Actinomycetes</taxon>
        <taxon>Micrococcales</taxon>
        <taxon>Microbacteriaceae</taxon>
        <taxon>Microbacterium</taxon>
    </lineage>
</organism>
<dbReference type="InterPro" id="IPR025444">
    <property type="entry name" value="Monooxy_af470"/>
</dbReference>
<evidence type="ECO:0008006" key="3">
    <source>
        <dbReference type="Google" id="ProtNLM"/>
    </source>
</evidence>
<proteinExistence type="predicted"/>
<accession>A0A7X0FSC0</accession>
<keyword evidence="2" id="KW-1185">Reference proteome</keyword>
<evidence type="ECO:0000313" key="1">
    <source>
        <dbReference type="EMBL" id="MBB6392654.1"/>
    </source>
</evidence>
<dbReference type="Pfam" id="PF13826">
    <property type="entry name" value="Monooxy_af470-like"/>
    <property type="match status" value="1"/>
</dbReference>